<dbReference type="SMART" id="SM00307">
    <property type="entry name" value="ILWEQ"/>
    <property type="match status" value="1"/>
</dbReference>
<dbReference type="WBParaSite" id="TCNE_0001081501-mRNA-1">
    <property type="protein sequence ID" value="TCNE_0001081501-mRNA-1"/>
    <property type="gene ID" value="TCNE_0001081501"/>
</dbReference>
<reference evidence="7" key="1">
    <citation type="submission" date="2016-06" db="UniProtKB">
        <authorList>
            <consortium name="WormBaseParasite"/>
        </authorList>
    </citation>
    <scope>IDENTIFICATION</scope>
</reference>
<dbReference type="FunFam" id="1.20.1410.10:FF:000006">
    <property type="entry name" value="Huntingtin interacting protein"/>
    <property type="match status" value="1"/>
</dbReference>
<evidence type="ECO:0000313" key="6">
    <source>
        <dbReference type="Proteomes" id="UP000050794"/>
    </source>
</evidence>
<dbReference type="GO" id="GO:0048268">
    <property type="term" value="P:clathrin coat assembly"/>
    <property type="evidence" value="ECO:0007669"/>
    <property type="project" value="TreeGrafter"/>
</dbReference>
<organism evidence="6 7">
    <name type="scientific">Toxocara canis</name>
    <name type="common">Canine roundworm</name>
    <dbReference type="NCBI Taxonomy" id="6265"/>
    <lineage>
        <taxon>Eukaryota</taxon>
        <taxon>Metazoa</taxon>
        <taxon>Ecdysozoa</taxon>
        <taxon>Nematoda</taxon>
        <taxon>Chromadorea</taxon>
        <taxon>Rhabditida</taxon>
        <taxon>Spirurina</taxon>
        <taxon>Ascaridomorpha</taxon>
        <taxon>Ascaridoidea</taxon>
        <taxon>Toxocaridae</taxon>
        <taxon>Toxocara</taxon>
    </lineage>
</organism>
<feature type="domain" description="I/LWEQ" evidence="4">
    <location>
        <begin position="7"/>
        <end position="248"/>
    </location>
</feature>
<keyword evidence="2" id="KW-0963">Cytoplasm</keyword>
<evidence type="ECO:0000256" key="3">
    <source>
        <dbReference type="SAM" id="Coils"/>
    </source>
</evidence>
<dbReference type="EMBL" id="UYWY01020627">
    <property type="protein sequence ID" value="VDM42136.1"/>
    <property type="molecule type" value="Genomic_DNA"/>
</dbReference>
<dbReference type="PROSITE" id="PS50945">
    <property type="entry name" value="I_LWEQ"/>
    <property type="match status" value="1"/>
</dbReference>
<evidence type="ECO:0000313" key="5">
    <source>
        <dbReference type="EMBL" id="VDM42136.1"/>
    </source>
</evidence>
<dbReference type="GO" id="GO:0043325">
    <property type="term" value="F:phosphatidylinositol-3,4-bisphosphate binding"/>
    <property type="evidence" value="ECO:0007669"/>
    <property type="project" value="TreeGrafter"/>
</dbReference>
<comment type="subcellular location">
    <subcellularLocation>
        <location evidence="1">Cytoplasm</location>
    </subcellularLocation>
</comment>
<dbReference type="GO" id="GO:0051015">
    <property type="term" value="F:actin filament binding"/>
    <property type="evidence" value="ECO:0007669"/>
    <property type="project" value="TreeGrafter"/>
</dbReference>
<protein>
    <submittedName>
        <fullName evidence="7">I/LWEQ domain-containing protein</fullName>
    </submittedName>
</protein>
<dbReference type="SUPFAM" id="SSF109885">
    <property type="entry name" value="I/LWEQ domain"/>
    <property type="match status" value="1"/>
</dbReference>
<keyword evidence="6" id="KW-1185">Reference proteome</keyword>
<dbReference type="GO" id="GO:0030136">
    <property type="term" value="C:clathrin-coated vesicle"/>
    <property type="evidence" value="ECO:0007669"/>
    <property type="project" value="TreeGrafter"/>
</dbReference>
<dbReference type="GO" id="GO:0080025">
    <property type="term" value="F:phosphatidylinositol-3,5-bisphosphate binding"/>
    <property type="evidence" value="ECO:0007669"/>
    <property type="project" value="TreeGrafter"/>
</dbReference>
<proteinExistence type="predicted"/>
<dbReference type="GO" id="GO:0030864">
    <property type="term" value="C:cortical actin cytoskeleton"/>
    <property type="evidence" value="ECO:0007669"/>
    <property type="project" value="TreeGrafter"/>
</dbReference>
<dbReference type="InterPro" id="IPR002558">
    <property type="entry name" value="ILWEQ_dom"/>
</dbReference>
<evidence type="ECO:0000256" key="1">
    <source>
        <dbReference type="ARBA" id="ARBA00004496"/>
    </source>
</evidence>
<dbReference type="AlphaFoldDB" id="A0A183UQP5"/>
<dbReference type="GO" id="GO:0007015">
    <property type="term" value="P:actin filament organization"/>
    <property type="evidence" value="ECO:0007669"/>
    <property type="project" value="TreeGrafter"/>
</dbReference>
<dbReference type="GO" id="GO:0006897">
    <property type="term" value="P:endocytosis"/>
    <property type="evidence" value="ECO:0007669"/>
    <property type="project" value="InterPro"/>
</dbReference>
<dbReference type="InterPro" id="IPR035964">
    <property type="entry name" value="I/LWEQ_dom_sf"/>
</dbReference>
<evidence type="ECO:0000259" key="4">
    <source>
        <dbReference type="PROSITE" id="PS50945"/>
    </source>
</evidence>
<gene>
    <name evidence="5" type="ORF">TCNE_LOCUS10815</name>
</gene>
<keyword evidence="3" id="KW-0175">Coiled coil</keyword>
<dbReference type="GO" id="GO:0035615">
    <property type="term" value="F:clathrin adaptor activity"/>
    <property type="evidence" value="ECO:0007669"/>
    <property type="project" value="TreeGrafter"/>
</dbReference>
<dbReference type="Pfam" id="PF01608">
    <property type="entry name" value="I_LWEQ"/>
    <property type="match status" value="1"/>
</dbReference>
<dbReference type="PANTHER" id="PTHR10407:SF15">
    <property type="entry name" value="HUNTINGTIN INTERACTING PROTEIN 1"/>
    <property type="match status" value="1"/>
</dbReference>
<name>A0A183UQP5_TOXCA</name>
<dbReference type="InterPro" id="IPR030224">
    <property type="entry name" value="Sla2_fam"/>
</dbReference>
<feature type="coiled-coil region" evidence="3">
    <location>
        <begin position="207"/>
        <end position="243"/>
    </location>
</feature>
<dbReference type="GO" id="GO:0032051">
    <property type="term" value="F:clathrin light chain binding"/>
    <property type="evidence" value="ECO:0007669"/>
    <property type="project" value="TreeGrafter"/>
</dbReference>
<reference evidence="5 6" key="2">
    <citation type="submission" date="2018-11" db="EMBL/GenBank/DDBJ databases">
        <authorList>
            <consortium name="Pathogen Informatics"/>
        </authorList>
    </citation>
    <scope>NUCLEOTIDE SEQUENCE [LARGE SCALE GENOMIC DNA]</scope>
</reference>
<dbReference type="Gene3D" id="1.20.1410.10">
    <property type="entry name" value="I/LWEQ domain"/>
    <property type="match status" value="1"/>
</dbReference>
<sequence>MQLPTSSGDIDAEKVGALLEDEMKRMDAAIQKAVQMIEEMQKKSRANDSGIRLEVNEKILDSCNALMSAIRVLVGKSRAMQEEIVATGRGSASPKEFYKRNHQWTDGLISAAKAVGVAATVLVQCADGAITGKGKLEHLVVASQEIGASTAQLFVSSRVKAEKGSQRLADLSAASRSVNSCTANVVATVKSAQQTLIDDEVLDFSHLSLHDAKKEEMESQVRMLELEAELSKERGRFAQLRKQHYHLASLVANENGSTSSKVGF</sequence>
<evidence type="ECO:0000256" key="2">
    <source>
        <dbReference type="ARBA" id="ARBA00022490"/>
    </source>
</evidence>
<evidence type="ECO:0000313" key="7">
    <source>
        <dbReference type="WBParaSite" id="TCNE_0001081501-mRNA-1"/>
    </source>
</evidence>
<dbReference type="Proteomes" id="UP000050794">
    <property type="component" value="Unassembled WGS sequence"/>
</dbReference>
<accession>A0A183UQP5</accession>
<dbReference type="PANTHER" id="PTHR10407">
    <property type="entry name" value="HUNTINGTIN INTERACTING PROTEIN 1"/>
    <property type="match status" value="1"/>
</dbReference>